<dbReference type="Proteomes" id="UP001359485">
    <property type="component" value="Unassembled WGS sequence"/>
</dbReference>
<proteinExistence type="predicted"/>
<reference evidence="1 2" key="1">
    <citation type="submission" date="2023-09" db="EMBL/GenBank/DDBJ databases">
        <title>Genomes of two closely related lineages of the louse Polyplax serrata with different host specificities.</title>
        <authorList>
            <person name="Martinu J."/>
            <person name="Tarabai H."/>
            <person name="Stefka J."/>
            <person name="Hypsa V."/>
        </authorList>
    </citation>
    <scope>NUCLEOTIDE SEQUENCE [LARGE SCALE GENOMIC DNA]</scope>
    <source>
        <strain evidence="1">98ZLc_SE</strain>
    </source>
</reference>
<accession>A0ABR1AHF0</accession>
<name>A0ABR1AHF0_POLSC</name>
<comment type="caution">
    <text evidence="1">The sequence shown here is derived from an EMBL/GenBank/DDBJ whole genome shotgun (WGS) entry which is preliminary data.</text>
</comment>
<dbReference type="EMBL" id="JAWJWF010000049">
    <property type="protein sequence ID" value="KAK6619339.1"/>
    <property type="molecule type" value="Genomic_DNA"/>
</dbReference>
<evidence type="ECO:0000313" key="2">
    <source>
        <dbReference type="Proteomes" id="UP001359485"/>
    </source>
</evidence>
<protein>
    <submittedName>
        <fullName evidence="1">Uncharacterized protein</fullName>
    </submittedName>
</protein>
<sequence>MNGGHMLFGGETSQKMDLEALLRTIRAGIEGDERFLSLKCRHLQQLDSVRDIEEEEEGAAQGLDLNKARKRVSVSTREDFFSSVFGMPAIKYPNDV</sequence>
<gene>
    <name evidence="1" type="ORF">RUM44_003721</name>
</gene>
<keyword evidence="2" id="KW-1185">Reference proteome</keyword>
<evidence type="ECO:0000313" key="1">
    <source>
        <dbReference type="EMBL" id="KAK6619339.1"/>
    </source>
</evidence>
<organism evidence="1 2">
    <name type="scientific">Polyplax serrata</name>
    <name type="common">Common mouse louse</name>
    <dbReference type="NCBI Taxonomy" id="468196"/>
    <lineage>
        <taxon>Eukaryota</taxon>
        <taxon>Metazoa</taxon>
        <taxon>Ecdysozoa</taxon>
        <taxon>Arthropoda</taxon>
        <taxon>Hexapoda</taxon>
        <taxon>Insecta</taxon>
        <taxon>Pterygota</taxon>
        <taxon>Neoptera</taxon>
        <taxon>Paraneoptera</taxon>
        <taxon>Psocodea</taxon>
        <taxon>Troctomorpha</taxon>
        <taxon>Phthiraptera</taxon>
        <taxon>Anoplura</taxon>
        <taxon>Polyplacidae</taxon>
        <taxon>Polyplax</taxon>
    </lineage>
</organism>